<comment type="caution">
    <text evidence="1">The sequence shown here is derived from an EMBL/GenBank/DDBJ whole genome shotgun (WGS) entry which is preliminary data.</text>
</comment>
<gene>
    <name evidence="1" type="ORF">GOODEAATRI_004578</name>
</gene>
<evidence type="ECO:0000313" key="2">
    <source>
        <dbReference type="Proteomes" id="UP001476798"/>
    </source>
</evidence>
<proteinExistence type="predicted"/>
<keyword evidence="2" id="KW-1185">Reference proteome</keyword>
<dbReference type="Proteomes" id="UP001476798">
    <property type="component" value="Unassembled WGS sequence"/>
</dbReference>
<evidence type="ECO:0000313" key="1">
    <source>
        <dbReference type="EMBL" id="MEQ2164240.1"/>
    </source>
</evidence>
<organism evidence="1 2">
    <name type="scientific">Goodea atripinnis</name>
    <dbReference type="NCBI Taxonomy" id="208336"/>
    <lineage>
        <taxon>Eukaryota</taxon>
        <taxon>Metazoa</taxon>
        <taxon>Chordata</taxon>
        <taxon>Craniata</taxon>
        <taxon>Vertebrata</taxon>
        <taxon>Euteleostomi</taxon>
        <taxon>Actinopterygii</taxon>
        <taxon>Neopterygii</taxon>
        <taxon>Teleostei</taxon>
        <taxon>Neoteleostei</taxon>
        <taxon>Acanthomorphata</taxon>
        <taxon>Ovalentaria</taxon>
        <taxon>Atherinomorphae</taxon>
        <taxon>Cyprinodontiformes</taxon>
        <taxon>Goodeidae</taxon>
        <taxon>Goodea</taxon>
    </lineage>
</organism>
<accession>A0ABV0MYN1</accession>
<name>A0ABV0MYN1_9TELE</name>
<dbReference type="EMBL" id="JAHRIO010020186">
    <property type="protein sequence ID" value="MEQ2164240.1"/>
    <property type="molecule type" value="Genomic_DNA"/>
</dbReference>
<reference evidence="1 2" key="1">
    <citation type="submission" date="2021-06" db="EMBL/GenBank/DDBJ databases">
        <authorList>
            <person name="Palmer J.M."/>
        </authorList>
    </citation>
    <scope>NUCLEOTIDE SEQUENCE [LARGE SCALE GENOMIC DNA]</scope>
    <source>
        <strain evidence="1 2">GA_2019</strain>
        <tissue evidence="1">Muscle</tissue>
    </source>
</reference>
<protein>
    <submittedName>
        <fullName evidence="1">Uncharacterized protein</fullName>
    </submittedName>
</protein>
<sequence>DTSGFIQAVLGLLLPLGYEYNPDLVLLVRMPGSGVVDSMWQQLIGLLQGFAKGHTLVLMQVNEKACMGSTASALLGHPAPPLQDLQTPFPEDGYPLERLRERLQADWKMLQTTS</sequence>
<feature type="non-terminal residue" evidence="1">
    <location>
        <position position="1"/>
    </location>
</feature>